<evidence type="ECO:0000313" key="2">
    <source>
        <dbReference type="Proteomes" id="UP000799755"/>
    </source>
</evidence>
<protein>
    <submittedName>
        <fullName evidence="1">Uncharacterized protein</fullName>
    </submittedName>
</protein>
<gene>
    <name evidence="1" type="ORF">BDR25DRAFT_116237</name>
</gene>
<dbReference type="EMBL" id="MU003553">
    <property type="protein sequence ID" value="KAF2463218.1"/>
    <property type="molecule type" value="Genomic_DNA"/>
</dbReference>
<organism evidence="1 2">
    <name type="scientific">Lindgomyces ingoldianus</name>
    <dbReference type="NCBI Taxonomy" id="673940"/>
    <lineage>
        <taxon>Eukaryota</taxon>
        <taxon>Fungi</taxon>
        <taxon>Dikarya</taxon>
        <taxon>Ascomycota</taxon>
        <taxon>Pezizomycotina</taxon>
        <taxon>Dothideomycetes</taxon>
        <taxon>Pleosporomycetidae</taxon>
        <taxon>Pleosporales</taxon>
        <taxon>Lindgomycetaceae</taxon>
        <taxon>Lindgomyces</taxon>
    </lineage>
</organism>
<reference evidence="1" key="1">
    <citation type="journal article" date="2020" name="Stud. Mycol.">
        <title>101 Dothideomycetes genomes: a test case for predicting lifestyles and emergence of pathogens.</title>
        <authorList>
            <person name="Haridas S."/>
            <person name="Albert R."/>
            <person name="Binder M."/>
            <person name="Bloem J."/>
            <person name="Labutti K."/>
            <person name="Salamov A."/>
            <person name="Andreopoulos B."/>
            <person name="Baker S."/>
            <person name="Barry K."/>
            <person name="Bills G."/>
            <person name="Bluhm B."/>
            <person name="Cannon C."/>
            <person name="Castanera R."/>
            <person name="Culley D."/>
            <person name="Daum C."/>
            <person name="Ezra D."/>
            <person name="Gonzalez J."/>
            <person name="Henrissat B."/>
            <person name="Kuo A."/>
            <person name="Liang C."/>
            <person name="Lipzen A."/>
            <person name="Lutzoni F."/>
            <person name="Magnuson J."/>
            <person name="Mondo S."/>
            <person name="Nolan M."/>
            <person name="Ohm R."/>
            <person name="Pangilinan J."/>
            <person name="Park H.-J."/>
            <person name="Ramirez L."/>
            <person name="Alfaro M."/>
            <person name="Sun H."/>
            <person name="Tritt A."/>
            <person name="Yoshinaga Y."/>
            <person name="Zwiers L.-H."/>
            <person name="Turgeon B."/>
            <person name="Goodwin S."/>
            <person name="Spatafora J."/>
            <person name="Crous P."/>
            <person name="Grigoriev I."/>
        </authorList>
    </citation>
    <scope>NUCLEOTIDE SEQUENCE</scope>
    <source>
        <strain evidence="1">ATCC 200398</strain>
    </source>
</reference>
<keyword evidence="2" id="KW-1185">Reference proteome</keyword>
<sequence length="226" mass="23845">MCADIMLLSNTFIYGGRLKCGTETVASRTLNIPNPEALQMHHPKPSHQITSASPDPQSDNPTNWLAHTLSPTSPVIFLNTDTTSLTLETASGSRITNTLEARLITHLTLSLLSAGLPASEIGVIAFYRSQLALLKSCLQSAGTQTQTSIPTSTAAAGGSGGGAEAIELHTADKFQGRDKEVIFVSCVRSNEARVVGDLLRDRRRVNVALTRARSKLGGCGGFEGGG</sequence>
<evidence type="ECO:0000313" key="1">
    <source>
        <dbReference type="EMBL" id="KAF2463218.1"/>
    </source>
</evidence>
<proteinExistence type="predicted"/>
<accession>A0ACB6Q8F6</accession>
<name>A0ACB6Q8F6_9PLEO</name>
<dbReference type="Proteomes" id="UP000799755">
    <property type="component" value="Unassembled WGS sequence"/>
</dbReference>
<comment type="caution">
    <text evidence="1">The sequence shown here is derived from an EMBL/GenBank/DDBJ whole genome shotgun (WGS) entry which is preliminary data.</text>
</comment>